<dbReference type="Proteomes" id="UP001469553">
    <property type="component" value="Unassembled WGS sequence"/>
</dbReference>
<keyword evidence="2" id="KW-1185">Reference proteome</keyword>
<proteinExistence type="predicted"/>
<reference evidence="1 2" key="1">
    <citation type="submission" date="2021-06" db="EMBL/GenBank/DDBJ databases">
        <authorList>
            <person name="Palmer J.M."/>
        </authorList>
    </citation>
    <scope>NUCLEOTIDE SEQUENCE [LARGE SCALE GENOMIC DNA]</scope>
    <source>
        <strain evidence="1 2">AS_MEX2019</strain>
        <tissue evidence="1">Muscle</tissue>
    </source>
</reference>
<gene>
    <name evidence="1" type="ORF">AMECASPLE_009962</name>
</gene>
<sequence>MNSVMFAALCTRHSMRDITGSHFRPTRFQIQLTPSRSTTSVFTHTTSPRTQTLIECSPTPTLHASRSILEHCMSIPNLITLELSGGGPVLPNHICTELPKADKSRLDSITP</sequence>
<dbReference type="EMBL" id="JAHRIP010066401">
    <property type="protein sequence ID" value="MEQ2306613.1"/>
    <property type="molecule type" value="Genomic_DNA"/>
</dbReference>
<protein>
    <submittedName>
        <fullName evidence="1">Uncharacterized protein</fullName>
    </submittedName>
</protein>
<name>A0ABV0ZK42_9TELE</name>
<evidence type="ECO:0000313" key="1">
    <source>
        <dbReference type="EMBL" id="MEQ2306613.1"/>
    </source>
</evidence>
<comment type="caution">
    <text evidence="1">The sequence shown here is derived from an EMBL/GenBank/DDBJ whole genome shotgun (WGS) entry which is preliminary data.</text>
</comment>
<organism evidence="1 2">
    <name type="scientific">Ameca splendens</name>
    <dbReference type="NCBI Taxonomy" id="208324"/>
    <lineage>
        <taxon>Eukaryota</taxon>
        <taxon>Metazoa</taxon>
        <taxon>Chordata</taxon>
        <taxon>Craniata</taxon>
        <taxon>Vertebrata</taxon>
        <taxon>Euteleostomi</taxon>
        <taxon>Actinopterygii</taxon>
        <taxon>Neopterygii</taxon>
        <taxon>Teleostei</taxon>
        <taxon>Neoteleostei</taxon>
        <taxon>Acanthomorphata</taxon>
        <taxon>Ovalentaria</taxon>
        <taxon>Atherinomorphae</taxon>
        <taxon>Cyprinodontiformes</taxon>
        <taxon>Goodeidae</taxon>
        <taxon>Ameca</taxon>
    </lineage>
</organism>
<accession>A0ABV0ZK42</accession>
<evidence type="ECO:0000313" key="2">
    <source>
        <dbReference type="Proteomes" id="UP001469553"/>
    </source>
</evidence>